<sequence>MATWGVLALLGFQVFFLTTEASMVKCNAGAYDDIVIAIHPEVPEDVVLIEKIQKMVKEATRELFNATRQRLYIKSGKILIPKTWSRSYKNRTRERYEKADVVIAKSFLRTGDAPYTKQYGGCGEKGQYIHLTPNFLIQEDLTSFYGPYGKVFVHEWAHLRWGVFEEHNIEQPFYISGKHQIEATRCSVNINGTYRRPQSSQNSCVTRPCSVDHGHRPVYTRLYFLPCQKSLLL</sequence>
<dbReference type="EMBL" id="CAUEEQ010037433">
    <property type="protein sequence ID" value="CAJ0953924.1"/>
    <property type="molecule type" value="Genomic_DNA"/>
</dbReference>
<evidence type="ECO:0000259" key="2">
    <source>
        <dbReference type="Pfam" id="PF08434"/>
    </source>
</evidence>
<reference evidence="3" key="1">
    <citation type="submission" date="2023-07" db="EMBL/GenBank/DDBJ databases">
        <authorList>
            <person name="Stuckert A."/>
        </authorList>
    </citation>
    <scope>NUCLEOTIDE SEQUENCE</scope>
</reference>
<dbReference type="Pfam" id="PF08434">
    <property type="entry name" value="CLCA"/>
    <property type="match status" value="1"/>
</dbReference>
<protein>
    <recommendedName>
        <fullName evidence="2">Calcium-activated chloride channel N-terminal domain-containing protein</fullName>
    </recommendedName>
</protein>
<keyword evidence="1" id="KW-0732">Signal</keyword>
<evidence type="ECO:0000313" key="4">
    <source>
        <dbReference type="Proteomes" id="UP001176940"/>
    </source>
</evidence>
<dbReference type="Proteomes" id="UP001176940">
    <property type="component" value="Unassembled WGS sequence"/>
</dbReference>
<keyword evidence="4" id="KW-1185">Reference proteome</keyword>
<organism evidence="3 4">
    <name type="scientific">Ranitomeya imitator</name>
    <name type="common">mimic poison frog</name>
    <dbReference type="NCBI Taxonomy" id="111125"/>
    <lineage>
        <taxon>Eukaryota</taxon>
        <taxon>Metazoa</taxon>
        <taxon>Chordata</taxon>
        <taxon>Craniata</taxon>
        <taxon>Vertebrata</taxon>
        <taxon>Euteleostomi</taxon>
        <taxon>Amphibia</taxon>
        <taxon>Batrachia</taxon>
        <taxon>Anura</taxon>
        <taxon>Neobatrachia</taxon>
        <taxon>Hyloidea</taxon>
        <taxon>Dendrobatidae</taxon>
        <taxon>Dendrobatinae</taxon>
        <taxon>Ranitomeya</taxon>
    </lineage>
</organism>
<gene>
    <name evidence="3" type="ORF">RIMI_LOCUS14486968</name>
</gene>
<accession>A0ABN9M244</accession>
<feature type="domain" description="Calcium-activated chloride channel N-terminal" evidence="2">
    <location>
        <begin position="24"/>
        <end position="226"/>
    </location>
</feature>
<evidence type="ECO:0000256" key="1">
    <source>
        <dbReference type="SAM" id="SignalP"/>
    </source>
</evidence>
<dbReference type="InterPro" id="IPR013642">
    <property type="entry name" value="CLCA_N"/>
</dbReference>
<evidence type="ECO:0000313" key="3">
    <source>
        <dbReference type="EMBL" id="CAJ0953924.1"/>
    </source>
</evidence>
<feature type="signal peptide" evidence="1">
    <location>
        <begin position="1"/>
        <end position="21"/>
    </location>
</feature>
<feature type="chain" id="PRO_5045195825" description="Calcium-activated chloride channel N-terminal domain-containing protein" evidence="1">
    <location>
        <begin position="22"/>
        <end position="233"/>
    </location>
</feature>
<comment type="caution">
    <text evidence="3">The sequence shown here is derived from an EMBL/GenBank/DDBJ whole genome shotgun (WGS) entry which is preliminary data.</text>
</comment>
<name>A0ABN9M244_9NEOB</name>
<proteinExistence type="predicted"/>